<dbReference type="Pfam" id="PF12502">
    <property type="entry name" value="DUF3710"/>
    <property type="match status" value="1"/>
</dbReference>
<sequence>MAQDGSEELRVGQARGPYDLDALTTRPQELENSHLDLGSVLVPVVEGGQVTVEMSEAHQPQNVYLVTPIGRISVTAFAAPKSPGMWREVVRELAGSLRDDGATTSVEDGHWGREVVAEVDGVTHRFIGVDGPRWLVRCVGSGPTENSEDLARLSRAVLAETVVRRGSEPFPPRDPLPIVLPPVLAEQVAAAQQQIFADPAAGQNPQNPTAQNPSAQNPSAQNPSAQNPTAQAPVAGADADATDESGPVAGGALDQVAHATVYGENTFRDDADAAVEVPQDESPAAEAPDVPADADDQEPPSSGSAMQRFLRRR</sequence>
<organism evidence="2 3">
    <name type="scientific">Gordonia terrae</name>
    <dbReference type="NCBI Taxonomy" id="2055"/>
    <lineage>
        <taxon>Bacteria</taxon>
        <taxon>Bacillati</taxon>
        <taxon>Actinomycetota</taxon>
        <taxon>Actinomycetes</taxon>
        <taxon>Mycobacteriales</taxon>
        <taxon>Gordoniaceae</taxon>
        <taxon>Gordonia</taxon>
    </lineage>
</organism>
<reference evidence="2 3" key="1">
    <citation type="submission" date="2018-05" db="EMBL/GenBank/DDBJ databases">
        <title>Complete genome sequence of Gordonia terrae NRRL B-16283.</title>
        <authorList>
            <person name="Garlena R.A."/>
            <person name="Russell D.A."/>
            <person name="Hatfull G.F."/>
        </authorList>
    </citation>
    <scope>NUCLEOTIDE SEQUENCE [LARGE SCALE GENOMIC DNA]</scope>
    <source>
        <strain evidence="2 3">NRRL B-16283</strain>
    </source>
</reference>
<evidence type="ECO:0000313" key="2">
    <source>
        <dbReference type="EMBL" id="AWO84085.1"/>
    </source>
</evidence>
<dbReference type="Proteomes" id="UP000247118">
    <property type="component" value="Chromosome"/>
</dbReference>
<dbReference type="InterPro" id="IPR022183">
    <property type="entry name" value="DUF3710"/>
</dbReference>
<feature type="compositionally biased region" description="Low complexity" evidence="1">
    <location>
        <begin position="280"/>
        <end position="291"/>
    </location>
</feature>
<feature type="compositionally biased region" description="Polar residues" evidence="1">
    <location>
        <begin position="203"/>
        <end position="229"/>
    </location>
</feature>
<name>A0AAD0NYF8_9ACTN</name>
<protein>
    <submittedName>
        <fullName evidence="2">DUF3710 domain-containing protein</fullName>
    </submittedName>
</protein>
<gene>
    <name evidence="2" type="ORF">DLJ61_11700</name>
</gene>
<feature type="region of interest" description="Disordered" evidence="1">
    <location>
        <begin position="263"/>
        <end position="313"/>
    </location>
</feature>
<evidence type="ECO:0000256" key="1">
    <source>
        <dbReference type="SAM" id="MobiDB-lite"/>
    </source>
</evidence>
<dbReference type="KEGG" id="gta:BCM27_11600"/>
<feature type="compositionally biased region" description="Low complexity" evidence="1">
    <location>
        <begin position="230"/>
        <end position="239"/>
    </location>
</feature>
<dbReference type="EMBL" id="CP029604">
    <property type="protein sequence ID" value="AWO84085.1"/>
    <property type="molecule type" value="Genomic_DNA"/>
</dbReference>
<proteinExistence type="predicted"/>
<evidence type="ECO:0000313" key="3">
    <source>
        <dbReference type="Proteomes" id="UP000247118"/>
    </source>
</evidence>
<dbReference type="GeneID" id="32688436"/>
<dbReference type="AlphaFoldDB" id="A0AAD0NYF8"/>
<dbReference type="RefSeq" id="WP_004018843.1">
    <property type="nucleotide sequence ID" value="NZ_CABEIC010000002.1"/>
</dbReference>
<feature type="region of interest" description="Disordered" evidence="1">
    <location>
        <begin position="199"/>
        <end position="250"/>
    </location>
</feature>
<accession>A0AAD0NYF8</accession>